<comment type="caution">
    <text evidence="1">The sequence shown here is derived from an EMBL/GenBank/DDBJ whole genome shotgun (WGS) entry which is preliminary data.</text>
</comment>
<evidence type="ECO:0000313" key="1">
    <source>
        <dbReference type="EMBL" id="KAB1086373.1"/>
    </source>
</evidence>
<accession>A0A6A1TP32</accession>
<evidence type="ECO:0000313" key="2">
    <source>
        <dbReference type="Proteomes" id="UP000386575"/>
    </source>
</evidence>
<reference evidence="1 2" key="1">
    <citation type="submission" date="2019-09" db="EMBL/GenBank/DDBJ databases">
        <title>Genome sequencing of Ng87 strain.</title>
        <authorList>
            <person name="Karasev E.S."/>
            <person name="Andronov E."/>
        </authorList>
    </citation>
    <scope>NUCLEOTIDE SEQUENCE [LARGE SCALE GENOMIC DNA]</scope>
    <source>
        <strain evidence="1 2">Ng87</strain>
    </source>
</reference>
<organism evidence="1 2">
    <name type="scientific">Neorhizobium galegae</name>
    <name type="common">Rhizobium galegae</name>
    <dbReference type="NCBI Taxonomy" id="399"/>
    <lineage>
        <taxon>Bacteria</taxon>
        <taxon>Pseudomonadati</taxon>
        <taxon>Pseudomonadota</taxon>
        <taxon>Alphaproteobacteria</taxon>
        <taxon>Hyphomicrobiales</taxon>
        <taxon>Rhizobiaceae</taxon>
        <taxon>Rhizobium/Agrobacterium group</taxon>
        <taxon>Neorhizobium</taxon>
    </lineage>
</organism>
<dbReference type="Proteomes" id="UP000386575">
    <property type="component" value="Unassembled WGS sequence"/>
</dbReference>
<proteinExistence type="predicted"/>
<gene>
    <name evidence="1" type="ORF">F4V91_07980</name>
</gene>
<name>A0A6A1TP32_NEOGA</name>
<dbReference type="AlphaFoldDB" id="A0A6A1TP32"/>
<sequence>MAQLVVGQDARCDGRTAAEGNACEACCWFCLCLDRLANEYIAYSTYDLEDIFKSRIHGPLDLLSFPDQIYEAVVETINKRITKQYKSDTTPVAVSDVRDVLYEVFSEVFAIGSDEDSIIRNWKIDPGRRWPSAGRND</sequence>
<dbReference type="RefSeq" id="WP_151041808.1">
    <property type="nucleotide sequence ID" value="NZ_VZUL01000002.1"/>
</dbReference>
<dbReference type="EMBL" id="VZUL01000002">
    <property type="protein sequence ID" value="KAB1086373.1"/>
    <property type="molecule type" value="Genomic_DNA"/>
</dbReference>
<protein>
    <submittedName>
        <fullName evidence="1">Uncharacterized protein</fullName>
    </submittedName>
</protein>